<dbReference type="EMBL" id="BPQV01000001">
    <property type="protein sequence ID" value="GJE25387.1"/>
    <property type="molecule type" value="Genomic_DNA"/>
</dbReference>
<feature type="domain" description="BLUF" evidence="1">
    <location>
        <begin position="8"/>
        <end position="104"/>
    </location>
</feature>
<dbReference type="Gene3D" id="3.30.70.100">
    <property type="match status" value="1"/>
</dbReference>
<dbReference type="Pfam" id="PF04940">
    <property type="entry name" value="BLUF"/>
    <property type="match status" value="1"/>
</dbReference>
<keyword evidence="3" id="KW-1185">Reference proteome</keyword>
<reference evidence="2" key="2">
    <citation type="submission" date="2021-08" db="EMBL/GenBank/DDBJ databases">
        <authorList>
            <person name="Tani A."/>
            <person name="Ola A."/>
            <person name="Ogura Y."/>
            <person name="Katsura K."/>
            <person name="Hayashi T."/>
        </authorList>
    </citation>
    <scope>NUCLEOTIDE SEQUENCE</scope>
    <source>
        <strain evidence="2">NBRC 15689</strain>
    </source>
</reference>
<reference evidence="2" key="1">
    <citation type="journal article" date="2021" name="Front. Microbiol.">
        <title>Comprehensive Comparative Genomics and Phenotyping of Methylobacterium Species.</title>
        <authorList>
            <person name="Alessa O."/>
            <person name="Ogura Y."/>
            <person name="Fujitani Y."/>
            <person name="Takami H."/>
            <person name="Hayashi T."/>
            <person name="Sahin N."/>
            <person name="Tani A."/>
        </authorList>
    </citation>
    <scope>NUCLEOTIDE SEQUENCE</scope>
    <source>
        <strain evidence="2">NBRC 15689</strain>
    </source>
</reference>
<proteinExistence type="predicted"/>
<name>A0ABQ4T5L1_METOR</name>
<evidence type="ECO:0000259" key="1">
    <source>
        <dbReference type="PROSITE" id="PS50925"/>
    </source>
</evidence>
<dbReference type="InterPro" id="IPR036046">
    <property type="entry name" value="Acylphosphatase-like_dom_sf"/>
</dbReference>
<dbReference type="PROSITE" id="PS50925">
    <property type="entry name" value="BLUF"/>
    <property type="match status" value="1"/>
</dbReference>
<dbReference type="InterPro" id="IPR007024">
    <property type="entry name" value="BLUF_domain"/>
</dbReference>
<sequence>MRQKRSSLVHLIYFSRLNLSAEPAVRARELGEITRQAQKKNEFAVVTSFMIVEGNFAMQVLEGERQSIHDTFQRISVDQRHREVQIIEWREITKREFVTSFTCVSRNGTNDTHFNKAALLPALQRGTPRGAAIHALAITLQSESMSRQGIDHLFV</sequence>
<comment type="caution">
    <text evidence="2">The sequence shown here is derived from an EMBL/GenBank/DDBJ whole genome shotgun (WGS) entry which is preliminary data.</text>
</comment>
<protein>
    <recommendedName>
        <fullName evidence="1">BLUF domain-containing protein</fullName>
    </recommendedName>
</protein>
<dbReference type="SMART" id="SM01034">
    <property type="entry name" value="BLUF"/>
    <property type="match status" value="1"/>
</dbReference>
<accession>A0ABQ4T5L1</accession>
<evidence type="ECO:0000313" key="2">
    <source>
        <dbReference type="EMBL" id="GJE25387.1"/>
    </source>
</evidence>
<evidence type="ECO:0000313" key="3">
    <source>
        <dbReference type="Proteomes" id="UP001055156"/>
    </source>
</evidence>
<organism evidence="2 3">
    <name type="scientific">Methylobacterium organophilum</name>
    <dbReference type="NCBI Taxonomy" id="410"/>
    <lineage>
        <taxon>Bacteria</taxon>
        <taxon>Pseudomonadati</taxon>
        <taxon>Pseudomonadota</taxon>
        <taxon>Alphaproteobacteria</taxon>
        <taxon>Hyphomicrobiales</taxon>
        <taxon>Methylobacteriaceae</taxon>
        <taxon>Methylobacterium</taxon>
    </lineage>
</organism>
<dbReference type="Proteomes" id="UP001055156">
    <property type="component" value="Unassembled WGS sequence"/>
</dbReference>
<dbReference type="RefSeq" id="WP_238309340.1">
    <property type="nucleotide sequence ID" value="NZ_BPQV01000001.1"/>
</dbReference>
<gene>
    <name evidence="2" type="ORF">LKMONMHP_0224</name>
</gene>
<dbReference type="SUPFAM" id="SSF54975">
    <property type="entry name" value="Acylphosphatase/BLUF domain-like"/>
    <property type="match status" value="1"/>
</dbReference>